<protein>
    <submittedName>
        <fullName evidence="1">Uncharacterized protein</fullName>
    </submittedName>
</protein>
<name>A0A6A6RTN6_9PLEO</name>
<dbReference type="AlphaFoldDB" id="A0A6A6RTN6"/>
<gene>
    <name evidence="1" type="ORF">P280DRAFT_101613</name>
</gene>
<proteinExistence type="predicted"/>
<sequence length="199" mass="22488">MRYVPELQRQNNSLVWSMLAITLLFRHVRELTAPLLFRRPVCRSSTVAASHVCYLHHHQRSMQFTGDEFSSSPARIISDLQNSRDDLSYYNHQLSWSTSRAEDIPAHCHLSHLARARLDAIPFAGVHAESCDLTAEYSVSADPVFHLSGHEASMSWRYLCLYQASAVGRRGVSQSNNQNAFTLCELASMACRSPDFDVC</sequence>
<organism evidence="1 2">
    <name type="scientific">Massarina eburnea CBS 473.64</name>
    <dbReference type="NCBI Taxonomy" id="1395130"/>
    <lineage>
        <taxon>Eukaryota</taxon>
        <taxon>Fungi</taxon>
        <taxon>Dikarya</taxon>
        <taxon>Ascomycota</taxon>
        <taxon>Pezizomycotina</taxon>
        <taxon>Dothideomycetes</taxon>
        <taxon>Pleosporomycetidae</taxon>
        <taxon>Pleosporales</taxon>
        <taxon>Massarineae</taxon>
        <taxon>Massarinaceae</taxon>
        <taxon>Massarina</taxon>
    </lineage>
</organism>
<dbReference type="EMBL" id="MU006793">
    <property type="protein sequence ID" value="KAF2637384.1"/>
    <property type="molecule type" value="Genomic_DNA"/>
</dbReference>
<dbReference type="Proteomes" id="UP000799753">
    <property type="component" value="Unassembled WGS sequence"/>
</dbReference>
<accession>A0A6A6RTN6</accession>
<reference evidence="1" key="1">
    <citation type="journal article" date="2020" name="Stud. Mycol.">
        <title>101 Dothideomycetes genomes: a test case for predicting lifestyles and emergence of pathogens.</title>
        <authorList>
            <person name="Haridas S."/>
            <person name="Albert R."/>
            <person name="Binder M."/>
            <person name="Bloem J."/>
            <person name="Labutti K."/>
            <person name="Salamov A."/>
            <person name="Andreopoulos B."/>
            <person name="Baker S."/>
            <person name="Barry K."/>
            <person name="Bills G."/>
            <person name="Bluhm B."/>
            <person name="Cannon C."/>
            <person name="Castanera R."/>
            <person name="Culley D."/>
            <person name="Daum C."/>
            <person name="Ezra D."/>
            <person name="Gonzalez J."/>
            <person name="Henrissat B."/>
            <person name="Kuo A."/>
            <person name="Liang C."/>
            <person name="Lipzen A."/>
            <person name="Lutzoni F."/>
            <person name="Magnuson J."/>
            <person name="Mondo S."/>
            <person name="Nolan M."/>
            <person name="Ohm R."/>
            <person name="Pangilinan J."/>
            <person name="Park H.-J."/>
            <person name="Ramirez L."/>
            <person name="Alfaro M."/>
            <person name="Sun H."/>
            <person name="Tritt A."/>
            <person name="Yoshinaga Y."/>
            <person name="Zwiers L.-H."/>
            <person name="Turgeon B."/>
            <person name="Goodwin S."/>
            <person name="Spatafora J."/>
            <person name="Crous P."/>
            <person name="Grigoriev I."/>
        </authorList>
    </citation>
    <scope>NUCLEOTIDE SEQUENCE</scope>
    <source>
        <strain evidence="1">CBS 473.64</strain>
    </source>
</reference>
<evidence type="ECO:0000313" key="1">
    <source>
        <dbReference type="EMBL" id="KAF2637384.1"/>
    </source>
</evidence>
<evidence type="ECO:0000313" key="2">
    <source>
        <dbReference type="Proteomes" id="UP000799753"/>
    </source>
</evidence>
<keyword evidence="2" id="KW-1185">Reference proteome</keyword>